<evidence type="ECO:0000256" key="5">
    <source>
        <dbReference type="ARBA" id="ARBA00023016"/>
    </source>
</evidence>
<reference evidence="14 15" key="1">
    <citation type="submission" date="2019-03" db="EMBL/GenBank/DDBJ databases">
        <title>Genomic Encyclopedia of Type Strains, Phase IV (KMG-IV): sequencing the most valuable type-strain genomes for metagenomic binning, comparative biology and taxonomic classification.</title>
        <authorList>
            <person name="Goeker M."/>
        </authorList>
    </citation>
    <scope>NUCLEOTIDE SEQUENCE [LARGE SCALE GENOMIC DNA]</scope>
    <source>
        <strain evidence="14 15">DSM 102940</strain>
    </source>
</reference>
<accession>A0A4R2LKY4</accession>
<protein>
    <recommendedName>
        <fullName evidence="8 10">Protein GrpE</fullName>
    </recommendedName>
    <alternativeName>
        <fullName evidence="9 10">HSP-70 cofactor</fullName>
    </alternativeName>
</protein>
<dbReference type="GO" id="GO:0042803">
    <property type="term" value="F:protein homodimerization activity"/>
    <property type="evidence" value="ECO:0007669"/>
    <property type="project" value="InterPro"/>
</dbReference>
<dbReference type="Proteomes" id="UP000294919">
    <property type="component" value="Unassembled WGS sequence"/>
</dbReference>
<dbReference type="GO" id="GO:0000774">
    <property type="term" value="F:adenyl-nucleotide exchange factor activity"/>
    <property type="evidence" value="ECO:0007669"/>
    <property type="project" value="InterPro"/>
</dbReference>
<dbReference type="CDD" id="cd00446">
    <property type="entry name" value="GrpE"/>
    <property type="match status" value="1"/>
</dbReference>
<keyword evidence="5 10" id="KW-0346">Stress response</keyword>
<comment type="caution">
    <text evidence="14">The sequence shown here is derived from an EMBL/GenBank/DDBJ whole genome shotgun (WGS) entry which is preliminary data.</text>
</comment>
<dbReference type="EMBL" id="SLWV01000001">
    <property type="protein sequence ID" value="TCO80055.1"/>
    <property type="molecule type" value="Genomic_DNA"/>
</dbReference>
<dbReference type="PROSITE" id="PS01071">
    <property type="entry name" value="GRPE"/>
    <property type="match status" value="1"/>
</dbReference>
<feature type="compositionally biased region" description="Basic and acidic residues" evidence="13">
    <location>
        <begin position="1"/>
        <end position="13"/>
    </location>
</feature>
<dbReference type="InterPro" id="IPR013805">
    <property type="entry name" value="GrpE_CC"/>
</dbReference>
<name>A0A4R2LKY4_9FIRM</name>
<evidence type="ECO:0000256" key="8">
    <source>
        <dbReference type="ARBA" id="ARBA00072274"/>
    </source>
</evidence>
<dbReference type="Pfam" id="PF01025">
    <property type="entry name" value="GrpE"/>
    <property type="match status" value="1"/>
</dbReference>
<keyword evidence="15" id="KW-1185">Reference proteome</keyword>
<sequence>MEEMKENETKMDEPVESNLDATKEEMNECSMEFEKIKEENKELNNKYLRMTADFQNYRKRAEKEKSDIYNFANEKLMIDLLPTIDNLERAMQSYTDEGKDASLAEGMEMILKQFLDVCHKNGVEEIEAMKKEFDPNYHHAVMQEENDDYDANIIIDVFQKGYTLFGKVIRPSMVKVSK</sequence>
<dbReference type="PRINTS" id="PR00773">
    <property type="entry name" value="GRPEPROTEIN"/>
</dbReference>
<evidence type="ECO:0000256" key="4">
    <source>
        <dbReference type="ARBA" id="ARBA00022490"/>
    </source>
</evidence>
<comment type="subunit">
    <text evidence="3 10">Homodimer.</text>
</comment>
<evidence type="ECO:0000256" key="13">
    <source>
        <dbReference type="SAM" id="MobiDB-lite"/>
    </source>
</evidence>
<evidence type="ECO:0000256" key="10">
    <source>
        <dbReference type="HAMAP-Rule" id="MF_01151"/>
    </source>
</evidence>
<dbReference type="SUPFAM" id="SSF51064">
    <property type="entry name" value="Head domain of nucleotide exchange factor GrpE"/>
    <property type="match status" value="1"/>
</dbReference>
<dbReference type="OrthoDB" id="9812586at2"/>
<organism evidence="14 15">
    <name type="scientific">Marinisporobacter balticus</name>
    <dbReference type="NCBI Taxonomy" id="2018667"/>
    <lineage>
        <taxon>Bacteria</taxon>
        <taxon>Bacillati</taxon>
        <taxon>Bacillota</taxon>
        <taxon>Clostridia</taxon>
        <taxon>Peptostreptococcales</taxon>
        <taxon>Thermotaleaceae</taxon>
        <taxon>Marinisporobacter</taxon>
    </lineage>
</organism>
<feature type="region of interest" description="Disordered" evidence="13">
    <location>
        <begin position="1"/>
        <end position="23"/>
    </location>
</feature>
<dbReference type="GO" id="GO:0051082">
    <property type="term" value="F:unfolded protein binding"/>
    <property type="evidence" value="ECO:0007669"/>
    <property type="project" value="TreeGrafter"/>
</dbReference>
<dbReference type="GO" id="GO:0051087">
    <property type="term" value="F:protein-folding chaperone binding"/>
    <property type="evidence" value="ECO:0007669"/>
    <property type="project" value="InterPro"/>
</dbReference>
<dbReference type="PANTHER" id="PTHR21237:SF23">
    <property type="entry name" value="GRPE PROTEIN HOMOLOG, MITOCHONDRIAL"/>
    <property type="match status" value="1"/>
</dbReference>
<dbReference type="SUPFAM" id="SSF58014">
    <property type="entry name" value="Coiled-coil domain of nucleotide exchange factor GrpE"/>
    <property type="match status" value="1"/>
</dbReference>
<evidence type="ECO:0000256" key="12">
    <source>
        <dbReference type="RuleBase" id="RU004478"/>
    </source>
</evidence>
<comment type="function">
    <text evidence="7 10 11">Participates actively in the response to hyperosmotic and heat shock by preventing the aggregation of stress-denatured proteins, in association with DnaK and GrpE. It is the nucleotide exchange factor for DnaK and may function as a thermosensor. Unfolded proteins bind initially to DnaJ; upon interaction with the DnaJ-bound protein, DnaK hydrolyzes its bound ATP, resulting in the formation of a stable complex. GrpE releases ADP from DnaK; ATP binding to DnaK triggers the release of the substrate protein, thus completing the reaction cycle. Several rounds of ATP-dependent interactions between DnaJ, DnaK and GrpE are required for fully efficient folding.</text>
</comment>
<dbReference type="InterPro" id="IPR009012">
    <property type="entry name" value="GrpE_head"/>
</dbReference>
<dbReference type="PANTHER" id="PTHR21237">
    <property type="entry name" value="GRPE PROTEIN"/>
    <property type="match status" value="1"/>
</dbReference>
<comment type="subcellular location">
    <subcellularLocation>
        <location evidence="1 10">Cytoplasm</location>
    </subcellularLocation>
</comment>
<comment type="similarity">
    <text evidence="2 10 12">Belongs to the GrpE family.</text>
</comment>
<keyword evidence="4 10" id="KW-0963">Cytoplasm</keyword>
<dbReference type="FunFam" id="2.30.22.10:FF:000001">
    <property type="entry name" value="Protein GrpE"/>
    <property type="match status" value="1"/>
</dbReference>
<evidence type="ECO:0000256" key="2">
    <source>
        <dbReference type="ARBA" id="ARBA00009054"/>
    </source>
</evidence>
<evidence type="ECO:0000256" key="3">
    <source>
        <dbReference type="ARBA" id="ARBA00011738"/>
    </source>
</evidence>
<evidence type="ECO:0000256" key="7">
    <source>
        <dbReference type="ARBA" id="ARBA00053401"/>
    </source>
</evidence>
<evidence type="ECO:0000256" key="1">
    <source>
        <dbReference type="ARBA" id="ARBA00004496"/>
    </source>
</evidence>
<proteinExistence type="inferred from homology"/>
<evidence type="ECO:0000256" key="6">
    <source>
        <dbReference type="ARBA" id="ARBA00023186"/>
    </source>
</evidence>
<dbReference type="Gene3D" id="2.30.22.10">
    <property type="entry name" value="Head domain of nucleotide exchange factor GrpE"/>
    <property type="match status" value="1"/>
</dbReference>
<dbReference type="NCBIfam" id="NF010738">
    <property type="entry name" value="PRK14140.1"/>
    <property type="match status" value="1"/>
</dbReference>
<evidence type="ECO:0000256" key="11">
    <source>
        <dbReference type="RuleBase" id="RU000639"/>
    </source>
</evidence>
<gene>
    <name evidence="10" type="primary">grpE</name>
    <name evidence="14" type="ORF">EV214_101293</name>
</gene>
<evidence type="ECO:0000313" key="15">
    <source>
        <dbReference type="Proteomes" id="UP000294919"/>
    </source>
</evidence>
<dbReference type="Gene3D" id="3.90.20.20">
    <property type="match status" value="1"/>
</dbReference>
<dbReference type="GO" id="GO:0006457">
    <property type="term" value="P:protein folding"/>
    <property type="evidence" value="ECO:0007669"/>
    <property type="project" value="InterPro"/>
</dbReference>
<dbReference type="AlphaFoldDB" id="A0A4R2LKY4"/>
<evidence type="ECO:0000256" key="9">
    <source>
        <dbReference type="ARBA" id="ARBA00076414"/>
    </source>
</evidence>
<dbReference type="HAMAP" id="MF_01151">
    <property type="entry name" value="GrpE"/>
    <property type="match status" value="1"/>
</dbReference>
<keyword evidence="6 10" id="KW-0143">Chaperone</keyword>
<evidence type="ECO:0000313" key="14">
    <source>
        <dbReference type="EMBL" id="TCO80055.1"/>
    </source>
</evidence>
<dbReference type="InterPro" id="IPR000740">
    <property type="entry name" value="GrpE"/>
</dbReference>
<dbReference type="GO" id="GO:0005737">
    <property type="term" value="C:cytoplasm"/>
    <property type="evidence" value="ECO:0007669"/>
    <property type="project" value="UniProtKB-SubCell"/>
</dbReference>
<dbReference type="RefSeq" id="WP_132241932.1">
    <property type="nucleotide sequence ID" value="NZ_SLWV01000001.1"/>
</dbReference>